<dbReference type="RefSeq" id="WP_016918818.1">
    <property type="nucleotide sequence ID" value="NZ_CP044331.1"/>
</dbReference>
<dbReference type="EMBL" id="CP044331">
    <property type="protein sequence ID" value="QGM96283.1"/>
    <property type="molecule type" value="Genomic_DNA"/>
</dbReference>
<dbReference type="AlphaFoldDB" id="A0A6B8M4I1"/>
<evidence type="ECO:0000313" key="2">
    <source>
        <dbReference type="EMBL" id="QGM96283.1"/>
    </source>
</evidence>
<feature type="transmembrane region" description="Helical" evidence="1">
    <location>
        <begin position="106"/>
        <end position="125"/>
    </location>
</feature>
<protein>
    <submittedName>
        <fullName evidence="2">DUF1345 domain-containing protein</fullName>
    </submittedName>
</protein>
<feature type="transmembrane region" description="Helical" evidence="1">
    <location>
        <begin position="66"/>
        <end position="85"/>
    </location>
</feature>
<feature type="transmembrane region" description="Helical" evidence="1">
    <location>
        <begin position="27"/>
        <end position="46"/>
    </location>
</feature>
<proteinExistence type="predicted"/>
<evidence type="ECO:0000256" key="1">
    <source>
        <dbReference type="SAM" id="Phobius"/>
    </source>
</evidence>
<organism evidence="2 3">
    <name type="scientific">Methylocystis parvus</name>
    <dbReference type="NCBI Taxonomy" id="134"/>
    <lineage>
        <taxon>Bacteria</taxon>
        <taxon>Pseudomonadati</taxon>
        <taxon>Pseudomonadota</taxon>
        <taxon>Alphaproteobacteria</taxon>
        <taxon>Hyphomicrobiales</taxon>
        <taxon>Methylocystaceae</taxon>
        <taxon>Methylocystis</taxon>
    </lineage>
</organism>
<sequence>MTAGSAKGKERSPVGAFGRILRAHFRLIACGVAGAGVGLGLPASIAHPAAPFAWLPYEMSMVTRGLTGWNVAVFLYLIAAAKLIAQSTHESIRRRAKMSDEGRTGVLFLTAAATCVAIGAIIAELGQSQSFYEGERAAHIALAIVTVFSSWTFMHLIFALHYAHEFYSEAEEAPHVDAHARGGLHFPNTPTPQYIDFLYFSYILGVACQTADVEICSRKMRAVALVHGVVTFFFNTTILALMVNISSGLV</sequence>
<keyword evidence="1" id="KW-1133">Transmembrane helix</keyword>
<accession>A0A6B8M4I1</accession>
<dbReference type="Proteomes" id="UP000422569">
    <property type="component" value="Chromosome"/>
</dbReference>
<dbReference type="Pfam" id="PF07077">
    <property type="entry name" value="DUF1345"/>
    <property type="match status" value="1"/>
</dbReference>
<keyword evidence="1" id="KW-0812">Transmembrane</keyword>
<keyword evidence="3" id="KW-1185">Reference proteome</keyword>
<evidence type="ECO:0000313" key="3">
    <source>
        <dbReference type="Proteomes" id="UP000422569"/>
    </source>
</evidence>
<keyword evidence="1" id="KW-0472">Membrane</keyword>
<feature type="transmembrane region" description="Helical" evidence="1">
    <location>
        <begin position="137"/>
        <end position="160"/>
    </location>
</feature>
<feature type="transmembrane region" description="Helical" evidence="1">
    <location>
        <begin position="222"/>
        <end position="245"/>
    </location>
</feature>
<dbReference type="KEGG" id="mpar:F7D14_01470"/>
<dbReference type="InterPro" id="IPR009781">
    <property type="entry name" value="DUF1345"/>
</dbReference>
<name>A0A6B8M4I1_9HYPH</name>
<reference evidence="2 3" key="1">
    <citation type="submission" date="2019-09" db="EMBL/GenBank/DDBJ databases">
        <title>Isolation and complete genome sequencing of Methylocystis species.</title>
        <authorList>
            <person name="Rumah B.L."/>
            <person name="Stead C.E."/>
            <person name="Stevens B.C."/>
            <person name="Minton N.P."/>
            <person name="Grosse-Honebrink A."/>
            <person name="Zhang Y."/>
        </authorList>
    </citation>
    <scope>NUCLEOTIDE SEQUENCE [LARGE SCALE GENOMIC DNA]</scope>
    <source>
        <strain evidence="2 3">BRCS2</strain>
    </source>
</reference>
<gene>
    <name evidence="2" type="ORF">F7D14_01470</name>
</gene>